<comment type="caution">
    <text evidence="1">The sequence shown here is derived from an EMBL/GenBank/DDBJ whole genome shotgun (WGS) entry which is preliminary data.</text>
</comment>
<organism evidence="1 2">
    <name type="scientific">Halopseudomonas salina</name>
    <dbReference type="NCBI Taxonomy" id="1323744"/>
    <lineage>
        <taxon>Bacteria</taxon>
        <taxon>Pseudomonadati</taxon>
        <taxon>Pseudomonadota</taxon>
        <taxon>Gammaproteobacteria</taxon>
        <taxon>Pseudomonadales</taxon>
        <taxon>Pseudomonadaceae</taxon>
        <taxon>Halopseudomonas</taxon>
    </lineage>
</organism>
<accession>A0ABQ1PCU6</accession>
<dbReference type="EMBL" id="BMFF01000002">
    <property type="protein sequence ID" value="GGC94704.1"/>
    <property type="molecule type" value="Genomic_DNA"/>
</dbReference>
<sequence>MDDKEQIDDMKTLCFQSFGNVEASCRRGTPSCSYRTSLGLKISYAYYSDNSYFKQSCIDGGGELR</sequence>
<name>A0ABQ1PCU6_9GAMM</name>
<dbReference type="Proteomes" id="UP000638188">
    <property type="component" value="Unassembled WGS sequence"/>
</dbReference>
<proteinExistence type="predicted"/>
<evidence type="ECO:0000313" key="1">
    <source>
        <dbReference type="EMBL" id="GGC94704.1"/>
    </source>
</evidence>
<evidence type="ECO:0000313" key="2">
    <source>
        <dbReference type="Proteomes" id="UP000638188"/>
    </source>
</evidence>
<reference evidence="2" key="1">
    <citation type="journal article" date="2019" name="Int. J. Syst. Evol. Microbiol.">
        <title>The Global Catalogue of Microorganisms (GCM) 10K type strain sequencing project: providing services to taxonomists for standard genome sequencing and annotation.</title>
        <authorList>
            <consortium name="The Broad Institute Genomics Platform"/>
            <consortium name="The Broad Institute Genome Sequencing Center for Infectious Disease"/>
            <person name="Wu L."/>
            <person name="Ma J."/>
        </authorList>
    </citation>
    <scope>NUCLEOTIDE SEQUENCE [LARGE SCALE GENOMIC DNA]</scope>
    <source>
        <strain evidence="2">CGMCC 1.12482</strain>
    </source>
</reference>
<protein>
    <submittedName>
        <fullName evidence="1">Uncharacterized protein</fullName>
    </submittedName>
</protein>
<keyword evidence="2" id="KW-1185">Reference proteome</keyword>
<gene>
    <name evidence="1" type="ORF">GCM10007418_12840</name>
</gene>